<dbReference type="AlphaFoldDB" id="A0A091B9S0"/>
<keyword evidence="3" id="KW-1185">Reference proteome</keyword>
<evidence type="ECO:0000313" key="2">
    <source>
        <dbReference type="EMBL" id="KFN41210.1"/>
    </source>
</evidence>
<reference evidence="2 3" key="1">
    <citation type="submission" date="2013-09" db="EMBL/GenBank/DDBJ databases">
        <title>Genome sequencing of Arenimonas oryziterrae.</title>
        <authorList>
            <person name="Chen F."/>
            <person name="Wang G."/>
        </authorList>
    </citation>
    <scope>NUCLEOTIDE SEQUENCE [LARGE SCALE GENOMIC DNA]</scope>
    <source>
        <strain evidence="2 3">YC6267</strain>
    </source>
</reference>
<dbReference type="Pfam" id="PF00903">
    <property type="entry name" value="Glyoxalase"/>
    <property type="match status" value="1"/>
</dbReference>
<dbReference type="eggNOG" id="COG0346">
    <property type="taxonomic scope" value="Bacteria"/>
</dbReference>
<sequence>MSTLVNKATSVLFVEHIVPSLALWENKLGFKRVAEVPEGDELGFVLLVRDGVEIMLQSRASLAADLPAVAAQHRDSASFVFIEVPDLDAILARLGDSEVVNPVRDTFYGSREITIREPGGHFVTFAHFTPPPG</sequence>
<dbReference type="Proteomes" id="UP000029385">
    <property type="component" value="Unassembled WGS sequence"/>
</dbReference>
<dbReference type="PATRIC" id="fig|1121015.4.peg.2645"/>
<evidence type="ECO:0000259" key="1">
    <source>
        <dbReference type="PROSITE" id="PS51819"/>
    </source>
</evidence>
<evidence type="ECO:0000313" key="3">
    <source>
        <dbReference type="Proteomes" id="UP000029385"/>
    </source>
</evidence>
<protein>
    <recommendedName>
        <fullName evidence="1">VOC domain-containing protein</fullName>
    </recommendedName>
</protein>
<accession>A0A091B9S0</accession>
<dbReference type="SUPFAM" id="SSF54593">
    <property type="entry name" value="Glyoxalase/Bleomycin resistance protein/Dihydroxybiphenyl dioxygenase"/>
    <property type="match status" value="1"/>
</dbReference>
<dbReference type="OrthoDB" id="5966445at2"/>
<comment type="caution">
    <text evidence="2">The sequence shown here is derived from an EMBL/GenBank/DDBJ whole genome shotgun (WGS) entry which is preliminary data.</text>
</comment>
<proteinExistence type="predicted"/>
<feature type="domain" description="VOC" evidence="1">
    <location>
        <begin position="4"/>
        <end position="128"/>
    </location>
</feature>
<dbReference type="InterPro" id="IPR037523">
    <property type="entry name" value="VOC_core"/>
</dbReference>
<dbReference type="InterPro" id="IPR004360">
    <property type="entry name" value="Glyas_Fos-R_dOase_dom"/>
</dbReference>
<dbReference type="STRING" id="1121015.GCA_000420545_00234"/>
<dbReference type="EMBL" id="AVCI01000045">
    <property type="protein sequence ID" value="KFN41210.1"/>
    <property type="molecule type" value="Genomic_DNA"/>
</dbReference>
<dbReference type="RefSeq" id="WP_022967907.1">
    <property type="nucleotide sequence ID" value="NZ_ATVD01000001.1"/>
</dbReference>
<name>A0A091B9S0_9GAMM</name>
<dbReference type="PROSITE" id="PS51819">
    <property type="entry name" value="VOC"/>
    <property type="match status" value="1"/>
</dbReference>
<organism evidence="2 3">
    <name type="scientific">Arenimonas oryziterrae DSM 21050 = YC6267</name>
    <dbReference type="NCBI Taxonomy" id="1121015"/>
    <lineage>
        <taxon>Bacteria</taxon>
        <taxon>Pseudomonadati</taxon>
        <taxon>Pseudomonadota</taxon>
        <taxon>Gammaproteobacteria</taxon>
        <taxon>Lysobacterales</taxon>
        <taxon>Lysobacteraceae</taxon>
        <taxon>Arenimonas</taxon>
    </lineage>
</organism>
<dbReference type="InterPro" id="IPR029068">
    <property type="entry name" value="Glyas_Bleomycin-R_OHBP_Dase"/>
</dbReference>
<gene>
    <name evidence="2" type="ORF">N789_04805</name>
</gene>
<dbReference type="Gene3D" id="3.10.180.10">
    <property type="entry name" value="2,3-Dihydroxybiphenyl 1,2-Dioxygenase, domain 1"/>
    <property type="match status" value="1"/>
</dbReference>